<sequence>MQRFVAQNTLTVEDSASSSETIDMNSSGSSFSLDQLNPGVSEIGYIDFGIPPGLKNLKLKVDGSYPISFSSVDFSQPNLQSEDT</sequence>
<comment type="caution">
    <text evidence="2">The sequence shown here is derived from an EMBL/GenBank/DDBJ whole genome shotgun (WGS) entry which is preliminary data.</text>
</comment>
<dbReference type="Proteomes" id="UP000077421">
    <property type="component" value="Unassembled WGS sequence"/>
</dbReference>
<keyword evidence="4" id="KW-1185">Reference proteome</keyword>
<dbReference type="EMBL" id="MWPS01000043">
    <property type="protein sequence ID" value="OPG15096.1"/>
    <property type="molecule type" value="Genomic_DNA"/>
</dbReference>
<evidence type="ECO:0000313" key="4">
    <source>
        <dbReference type="Proteomes" id="UP000190229"/>
    </source>
</evidence>
<reference evidence="1 3" key="1">
    <citation type="submission" date="2016-02" db="EMBL/GenBank/DDBJ databases">
        <title>Draft genome sequence of Acidibacillus ferrooxidans SLC66.</title>
        <authorList>
            <person name="Oliveira G."/>
            <person name="Nancucheo I."/>
            <person name="Dall'Agnol H."/>
            <person name="Johnson B."/>
            <person name="Oliveira R."/>
            <person name="Nunes G.L."/>
            <person name="Tzotzos G."/>
            <person name="Orellana S.C."/>
            <person name="Salim A.C."/>
            <person name="Araujo F.M."/>
        </authorList>
    </citation>
    <scope>NUCLEOTIDE SEQUENCE [LARGE SCALE GENOMIC DNA]</scope>
    <source>
        <strain evidence="1 3">SLC66</strain>
    </source>
</reference>
<accession>A0A162U154</accession>
<dbReference type="AlphaFoldDB" id="A0A162U154"/>
<organism evidence="2 4">
    <name type="scientific">Ferroacidibacillus organovorans</name>
    <dbReference type="NCBI Taxonomy" id="1765683"/>
    <lineage>
        <taxon>Bacteria</taxon>
        <taxon>Bacillati</taxon>
        <taxon>Bacillota</taxon>
        <taxon>Bacilli</taxon>
        <taxon>Bacillales</taxon>
        <taxon>Alicyclobacillaceae</taxon>
        <taxon>Ferroacidibacillus</taxon>
    </lineage>
</organism>
<evidence type="ECO:0000313" key="3">
    <source>
        <dbReference type="Proteomes" id="UP000077421"/>
    </source>
</evidence>
<evidence type="ECO:0000313" key="1">
    <source>
        <dbReference type="EMBL" id="OAG95105.1"/>
    </source>
</evidence>
<reference evidence="2 4" key="2">
    <citation type="submission" date="2017-02" db="EMBL/GenBank/DDBJ databases">
        <title>Draft genome of Acidibacillus ferrooxidans Huett2.</title>
        <authorList>
            <person name="Schopf S."/>
        </authorList>
    </citation>
    <scope>NUCLEOTIDE SEQUENCE [LARGE SCALE GENOMIC DNA]</scope>
    <source>
        <strain evidence="2 4">Huett2</strain>
    </source>
</reference>
<dbReference type="EMBL" id="LSUQ01000003">
    <property type="protein sequence ID" value="OAG95105.1"/>
    <property type="molecule type" value="Genomic_DNA"/>
</dbReference>
<name>A0A162U154_9BACL</name>
<protein>
    <submittedName>
        <fullName evidence="2">Uncharacterized protein</fullName>
    </submittedName>
</protein>
<dbReference type="STRING" id="1765683.B2M26_13155"/>
<evidence type="ECO:0000313" key="2">
    <source>
        <dbReference type="EMBL" id="OPG15096.1"/>
    </source>
</evidence>
<proteinExistence type="predicted"/>
<dbReference type="Proteomes" id="UP000190229">
    <property type="component" value="Unassembled WGS sequence"/>
</dbReference>
<gene>
    <name evidence="1" type="ORF">AYW79_01300</name>
    <name evidence="2" type="ORF">B2M26_13155</name>
</gene>